<dbReference type="EMBL" id="JBJJXI010000007">
    <property type="protein sequence ID" value="KAL3407417.1"/>
    <property type="molecule type" value="Genomic_DNA"/>
</dbReference>
<evidence type="ECO:0000313" key="4">
    <source>
        <dbReference type="EMBL" id="KAL3407417.1"/>
    </source>
</evidence>
<dbReference type="Proteomes" id="UP001627154">
    <property type="component" value="Unassembled WGS sequence"/>
</dbReference>
<name>A0ABD2XQ58_9HYME</name>
<dbReference type="Pfam" id="PF13359">
    <property type="entry name" value="DDE_Tnp_4"/>
    <property type="match status" value="1"/>
</dbReference>
<evidence type="ECO:0000313" key="5">
    <source>
        <dbReference type="Proteomes" id="UP001627154"/>
    </source>
</evidence>
<sequence>MAVCFSKLVAWPYKDILIYAKSIFSKSFPRITVIIDCFEIFIEGSDDLLANAESWSQNKHHKTIKVVIGITGQGSISFISKAWGGRTSNKHIVENSGFLNHILPGDVVLTDRGFLIEDSLNTVGASLYIPAFTKGVNQLDPLDLEKTRKIANVRTHVERVIGGLKQKFQILSGRIPLDMLYTDSNGDSLIDEITLVCGALFNLCPSIISHNK</sequence>
<feature type="domain" description="DDE Tnp4" evidence="3">
    <location>
        <begin position="35"/>
        <end position="202"/>
    </location>
</feature>
<dbReference type="GO" id="GO:0046872">
    <property type="term" value="F:metal ion binding"/>
    <property type="evidence" value="ECO:0007669"/>
    <property type="project" value="UniProtKB-KW"/>
</dbReference>
<accession>A0ABD2XQ58</accession>
<protein>
    <recommendedName>
        <fullName evidence="3">DDE Tnp4 domain-containing protein</fullName>
    </recommendedName>
</protein>
<organism evidence="4 5">
    <name type="scientific">Trichogramma kaykai</name>
    <dbReference type="NCBI Taxonomy" id="54128"/>
    <lineage>
        <taxon>Eukaryota</taxon>
        <taxon>Metazoa</taxon>
        <taxon>Ecdysozoa</taxon>
        <taxon>Arthropoda</taxon>
        <taxon>Hexapoda</taxon>
        <taxon>Insecta</taxon>
        <taxon>Pterygota</taxon>
        <taxon>Neoptera</taxon>
        <taxon>Endopterygota</taxon>
        <taxon>Hymenoptera</taxon>
        <taxon>Apocrita</taxon>
        <taxon>Proctotrupomorpha</taxon>
        <taxon>Chalcidoidea</taxon>
        <taxon>Trichogrammatidae</taxon>
        <taxon>Trichogramma</taxon>
    </lineage>
</organism>
<comment type="cofactor">
    <cofactor evidence="1">
        <name>a divalent metal cation</name>
        <dbReference type="ChEBI" id="CHEBI:60240"/>
    </cofactor>
</comment>
<evidence type="ECO:0000256" key="2">
    <source>
        <dbReference type="ARBA" id="ARBA00022723"/>
    </source>
</evidence>
<dbReference type="AlphaFoldDB" id="A0ABD2XQ58"/>
<reference evidence="4 5" key="1">
    <citation type="journal article" date="2024" name="bioRxiv">
        <title>A reference genome for Trichogramma kaykai: A tiny desert-dwelling parasitoid wasp with competing sex-ratio distorters.</title>
        <authorList>
            <person name="Culotta J."/>
            <person name="Lindsey A.R."/>
        </authorList>
    </citation>
    <scope>NUCLEOTIDE SEQUENCE [LARGE SCALE GENOMIC DNA]</scope>
    <source>
        <strain evidence="4 5">KSX58</strain>
    </source>
</reference>
<proteinExistence type="predicted"/>
<keyword evidence="2" id="KW-0479">Metal-binding</keyword>
<gene>
    <name evidence="4" type="ORF">TKK_000411</name>
</gene>
<keyword evidence="5" id="KW-1185">Reference proteome</keyword>
<dbReference type="InterPro" id="IPR027806">
    <property type="entry name" value="HARBI1_dom"/>
</dbReference>
<evidence type="ECO:0000256" key="1">
    <source>
        <dbReference type="ARBA" id="ARBA00001968"/>
    </source>
</evidence>
<evidence type="ECO:0000259" key="3">
    <source>
        <dbReference type="Pfam" id="PF13359"/>
    </source>
</evidence>
<comment type="caution">
    <text evidence="4">The sequence shown here is derived from an EMBL/GenBank/DDBJ whole genome shotgun (WGS) entry which is preliminary data.</text>
</comment>
<dbReference type="PANTHER" id="PTHR23080">
    <property type="entry name" value="THAP DOMAIN PROTEIN"/>
    <property type="match status" value="1"/>
</dbReference>